<evidence type="ECO:0000259" key="2">
    <source>
        <dbReference type="PROSITE" id="PS50825"/>
    </source>
</evidence>
<feature type="non-terminal residue" evidence="4">
    <location>
        <position position="1"/>
    </location>
</feature>
<dbReference type="InterPro" id="IPR003410">
    <property type="entry name" value="HYR_dom"/>
</dbReference>
<dbReference type="Proteomes" id="UP000694845">
    <property type="component" value="Unplaced"/>
</dbReference>
<protein>
    <submittedName>
        <fullName evidence="4">Hyalin-like</fullName>
    </submittedName>
</protein>
<dbReference type="OrthoDB" id="5948052at2759"/>
<dbReference type="OMA" id="IICPENI"/>
<dbReference type="PANTHER" id="PTHR24273">
    <property type="entry name" value="FI04643P-RELATED"/>
    <property type="match status" value="1"/>
</dbReference>
<dbReference type="GeneID" id="110990964"/>
<dbReference type="PROSITE" id="PS50825">
    <property type="entry name" value="HYR"/>
    <property type="match status" value="1"/>
</dbReference>
<dbReference type="AlphaFoldDB" id="A0A8B8A6U1"/>
<keyword evidence="1" id="KW-0677">Repeat</keyword>
<accession>A0A8B8A6U1</accession>
<gene>
    <name evidence="4" type="primary">LOC110990964</name>
</gene>
<dbReference type="PANTHER" id="PTHR24273:SF32">
    <property type="entry name" value="HYALIN"/>
    <property type="match status" value="1"/>
</dbReference>
<reference evidence="4" key="1">
    <citation type="submission" date="2025-08" db="UniProtKB">
        <authorList>
            <consortium name="RefSeq"/>
        </authorList>
    </citation>
    <scope>IDENTIFICATION</scope>
</reference>
<evidence type="ECO:0000313" key="4">
    <source>
        <dbReference type="RefSeq" id="XP_022111721.1"/>
    </source>
</evidence>
<organism evidence="3 4">
    <name type="scientific">Acanthaster planci</name>
    <name type="common">Crown-of-thorns starfish</name>
    <dbReference type="NCBI Taxonomy" id="133434"/>
    <lineage>
        <taxon>Eukaryota</taxon>
        <taxon>Metazoa</taxon>
        <taxon>Echinodermata</taxon>
        <taxon>Eleutherozoa</taxon>
        <taxon>Asterozoa</taxon>
        <taxon>Asteroidea</taxon>
        <taxon>Valvatacea</taxon>
        <taxon>Valvatida</taxon>
        <taxon>Acanthasteridae</taxon>
        <taxon>Acanthaster</taxon>
    </lineage>
</organism>
<proteinExistence type="predicted"/>
<sequence length="192" mass="20990">VNIICPENITVSANLNNFAYVFWSPPVLSFSGVDQSVTVISDHDQGQRFDIGTTLVTNRILETESQCQFSVTVKDDEPPKVSGCPDDVIIPVTSSSQLVTHSWIPPILTDNSGQDVSVTFNCSPTTFSECNRAGNGSFAVGDTTVRYTARDMSENRNVCAFTVTGLCICLSVQFLVFVECSIEYKDEIEKPV</sequence>
<evidence type="ECO:0000256" key="1">
    <source>
        <dbReference type="ARBA" id="ARBA00022737"/>
    </source>
</evidence>
<dbReference type="Pfam" id="PF02494">
    <property type="entry name" value="HYR"/>
    <property type="match status" value="1"/>
</dbReference>
<feature type="domain" description="HYR" evidence="2">
    <location>
        <begin position="74"/>
        <end position="167"/>
    </location>
</feature>
<keyword evidence="3" id="KW-1185">Reference proteome</keyword>
<name>A0A8B8A6U1_ACAPL</name>
<evidence type="ECO:0000313" key="3">
    <source>
        <dbReference type="Proteomes" id="UP000694845"/>
    </source>
</evidence>
<dbReference type="RefSeq" id="XP_022111721.1">
    <property type="nucleotide sequence ID" value="XM_022256029.1"/>
</dbReference>
<dbReference type="KEGG" id="aplc:110990964"/>